<dbReference type="RefSeq" id="WP_059725017.1">
    <property type="nucleotide sequence ID" value="NZ_LOYI01000072.1"/>
</dbReference>
<dbReference type="AlphaFoldDB" id="A0AB73FT73"/>
<accession>A0AB73FT73</accession>
<gene>
    <name evidence="1" type="ORF">WJ53_16995</name>
</gene>
<evidence type="ECO:0000313" key="1">
    <source>
        <dbReference type="EMBL" id="KVM23845.1"/>
    </source>
</evidence>
<name>A0AB73FT73_9BURK</name>
<comment type="caution">
    <text evidence="1">The sequence shown here is derived from an EMBL/GenBank/DDBJ whole genome shotgun (WGS) entry which is preliminary data.</text>
</comment>
<dbReference type="EMBL" id="LOZE01000120">
    <property type="protein sequence ID" value="KVM23845.1"/>
    <property type="molecule type" value="Genomic_DNA"/>
</dbReference>
<protein>
    <submittedName>
        <fullName evidence="1">Uncharacterized protein</fullName>
    </submittedName>
</protein>
<sequence>MNIAEPLQARTRADAATTPAVLADVLTLVGTAQLVQQILCEAFPATAFALSVTENRYAVTRIFDGYYASVECVTPEQAAQALSVSTRAEFEEIVSPRAARLADDAGVAQSEDGDGTHAIFLSVDVDAQSSPREGGRRADGVQLPLF</sequence>
<organism evidence="1 2">
    <name type="scientific">Burkholderia ubonensis</name>
    <dbReference type="NCBI Taxonomy" id="101571"/>
    <lineage>
        <taxon>Bacteria</taxon>
        <taxon>Pseudomonadati</taxon>
        <taxon>Pseudomonadota</taxon>
        <taxon>Betaproteobacteria</taxon>
        <taxon>Burkholderiales</taxon>
        <taxon>Burkholderiaceae</taxon>
        <taxon>Burkholderia</taxon>
        <taxon>Burkholderia cepacia complex</taxon>
    </lineage>
</organism>
<reference evidence="1 2" key="1">
    <citation type="submission" date="2015-11" db="EMBL/GenBank/DDBJ databases">
        <title>Expanding the genomic diversity of Burkholderia species for the development of highly accurate diagnostics.</title>
        <authorList>
            <person name="Sahl J."/>
            <person name="Keim P."/>
            <person name="Wagner D."/>
        </authorList>
    </citation>
    <scope>NUCLEOTIDE SEQUENCE [LARGE SCALE GENOMIC DNA]</scope>
    <source>
        <strain evidence="1 2">MSMB2058</strain>
    </source>
</reference>
<evidence type="ECO:0000313" key="2">
    <source>
        <dbReference type="Proteomes" id="UP000061665"/>
    </source>
</evidence>
<dbReference type="Proteomes" id="UP000061665">
    <property type="component" value="Unassembled WGS sequence"/>
</dbReference>
<proteinExistence type="predicted"/>